<evidence type="ECO:0000313" key="2">
    <source>
        <dbReference type="Proteomes" id="UP000305131"/>
    </source>
</evidence>
<dbReference type="Proteomes" id="UP000305131">
    <property type="component" value="Unassembled WGS sequence"/>
</dbReference>
<evidence type="ECO:0000313" key="1">
    <source>
        <dbReference type="EMBL" id="TLX44803.1"/>
    </source>
</evidence>
<dbReference type="AlphaFoldDB" id="A0A6C1KY50"/>
<reference evidence="1 2" key="1">
    <citation type="submission" date="2019-05" db="EMBL/GenBank/DDBJ databases">
        <authorList>
            <person name="Zhou X."/>
        </authorList>
    </citation>
    <scope>NUCLEOTIDE SEQUENCE [LARGE SCALE GENOMIC DNA]</scope>
    <source>
        <strain evidence="1 2">DSM 432</strain>
    </source>
</reference>
<name>A0A6C1KY50_XANAU</name>
<dbReference type="OrthoDB" id="7306418at2"/>
<comment type="caution">
    <text evidence="1">The sequence shown here is derived from an EMBL/GenBank/DDBJ whole genome shotgun (WGS) entry which is preliminary data.</text>
</comment>
<dbReference type="RefSeq" id="WP_138397804.1">
    <property type="nucleotide sequence ID" value="NZ_JBAFVI010000009.1"/>
</dbReference>
<accession>A0A6C1KY50</accession>
<sequence>MRLLDETTTLKLDGSTVRLRPTLRCALKISEAHGEPVDFCNKILKNNVSLIGDLFAHGIEDDDERRDALAWLAYSPQPLRKRLEHVALDLYAFTLHLAGIDPNEKPNTSKASGPSMTFNRELGKFFSFATGILHWAPESAWNATPREIAHAMHVWRRTQPDYKPTDEEREEARAEQAREQAMDVTFDRVGLQALKTLA</sequence>
<organism evidence="1 2">
    <name type="scientific">Xanthobacter autotrophicus</name>
    <dbReference type="NCBI Taxonomy" id="280"/>
    <lineage>
        <taxon>Bacteria</taxon>
        <taxon>Pseudomonadati</taxon>
        <taxon>Pseudomonadota</taxon>
        <taxon>Alphaproteobacteria</taxon>
        <taxon>Hyphomicrobiales</taxon>
        <taxon>Xanthobacteraceae</taxon>
        <taxon>Xanthobacter</taxon>
    </lineage>
</organism>
<dbReference type="GeneID" id="95772187"/>
<gene>
    <name evidence="1" type="ORF">FBQ73_01775</name>
</gene>
<proteinExistence type="predicted"/>
<dbReference type="EMBL" id="VAUP01000004">
    <property type="protein sequence ID" value="TLX44803.1"/>
    <property type="molecule type" value="Genomic_DNA"/>
</dbReference>
<protein>
    <submittedName>
        <fullName evidence="1">Phage tail assembly chaperone</fullName>
    </submittedName>
</protein>